<accession>A0A2M9B842</accession>
<dbReference type="SUPFAM" id="SSF56059">
    <property type="entry name" value="Glutathione synthetase ATP-binding domain-like"/>
    <property type="match status" value="1"/>
</dbReference>
<proteinExistence type="predicted"/>
<organism evidence="1 2">
    <name type="scientific">Mumia flava</name>
    <dbReference type="NCBI Taxonomy" id="1348852"/>
    <lineage>
        <taxon>Bacteria</taxon>
        <taxon>Bacillati</taxon>
        <taxon>Actinomycetota</taxon>
        <taxon>Actinomycetes</taxon>
        <taxon>Propionibacteriales</taxon>
        <taxon>Nocardioidaceae</taxon>
        <taxon>Mumia</taxon>
    </lineage>
</organism>
<evidence type="ECO:0000313" key="2">
    <source>
        <dbReference type="Proteomes" id="UP000230842"/>
    </source>
</evidence>
<gene>
    <name evidence="1" type="ORF">CLV56_3592</name>
</gene>
<dbReference type="InterPro" id="IPR053191">
    <property type="entry name" value="DcsG_Biosynth_Enzyme"/>
</dbReference>
<sequence>MDGLPTDERKPVALIALASSADLHDHPEVKLLAEALAGLGHEASVETWDDESVDWHRYALTVVRTTWDYTARRDEFLAWARAVPRLRNRADVLAWNTDKTYLRDLDQYECPVVPTAWDVDDSATVEALADHLGVSVDEQEWVVKPTISAGSRDTGRWSSIDDAVAHSRELLAAGRPTMLQPYVEAVDAEGETALLYVGGTLSHTMNKSPLLAPGEGVPAEREARKRITTSAASPTQTKVAEKALRAARKTLGGGLDLLYARVDVVTGPDGSPQVLELELTEPSMFVAEAGPEAAERLAGAISTALTSVGRA</sequence>
<dbReference type="OrthoDB" id="3373978at2"/>
<dbReference type="PANTHER" id="PTHR39217">
    <property type="match status" value="1"/>
</dbReference>
<dbReference type="AlphaFoldDB" id="A0A2M9B842"/>
<dbReference type="RefSeq" id="WP_100415365.1">
    <property type="nucleotide sequence ID" value="NZ_PGEZ01000002.1"/>
</dbReference>
<evidence type="ECO:0008006" key="3">
    <source>
        <dbReference type="Google" id="ProtNLM"/>
    </source>
</evidence>
<dbReference type="PANTHER" id="PTHR39217:SF1">
    <property type="entry name" value="GLUTATHIONE SYNTHETASE"/>
    <property type="match status" value="1"/>
</dbReference>
<protein>
    <recommendedName>
        <fullName evidence="3">ATP-grasp domain-containing protein</fullName>
    </recommendedName>
</protein>
<reference evidence="1 2" key="1">
    <citation type="submission" date="2017-11" db="EMBL/GenBank/DDBJ databases">
        <title>Genomic Encyclopedia of Archaeal and Bacterial Type Strains, Phase II (KMG-II): From Individual Species to Whole Genera.</title>
        <authorList>
            <person name="Goeker M."/>
        </authorList>
    </citation>
    <scope>NUCLEOTIDE SEQUENCE [LARGE SCALE GENOMIC DNA]</scope>
    <source>
        <strain evidence="1 2">DSM 27763</strain>
    </source>
</reference>
<evidence type="ECO:0000313" key="1">
    <source>
        <dbReference type="EMBL" id="PJJ54088.1"/>
    </source>
</evidence>
<dbReference type="Proteomes" id="UP000230842">
    <property type="component" value="Unassembled WGS sequence"/>
</dbReference>
<name>A0A2M9B842_9ACTN</name>
<keyword evidence="2" id="KW-1185">Reference proteome</keyword>
<dbReference type="EMBL" id="PGEZ01000002">
    <property type="protein sequence ID" value="PJJ54088.1"/>
    <property type="molecule type" value="Genomic_DNA"/>
</dbReference>
<comment type="caution">
    <text evidence="1">The sequence shown here is derived from an EMBL/GenBank/DDBJ whole genome shotgun (WGS) entry which is preliminary data.</text>
</comment>